<sequence length="139" mass="15318">MNIRIVTCVLLSIAILFTIIGVATNQWIGGNLLRNSGNYAVTAKAVGYLLIVGAAVVLLRCRGWLRVRASSGNSGAHVHSLHSEANHNTARYTCYTLRTLRKHLRERKVLYCSRLKHVVSILSFSLTNTNVSVCVHLSC</sequence>
<dbReference type="AlphaFoldDB" id="A0A0R3X0A7"/>
<keyword evidence="1" id="KW-0812">Transmembrane</keyword>
<feature type="transmembrane region" description="Helical" evidence="1">
    <location>
        <begin position="41"/>
        <end position="59"/>
    </location>
</feature>
<organism evidence="4">
    <name type="scientific">Hydatigena taeniaeformis</name>
    <name type="common">Feline tapeworm</name>
    <name type="synonym">Taenia taeniaeformis</name>
    <dbReference type="NCBI Taxonomy" id="6205"/>
    <lineage>
        <taxon>Eukaryota</taxon>
        <taxon>Metazoa</taxon>
        <taxon>Spiralia</taxon>
        <taxon>Lophotrochozoa</taxon>
        <taxon>Platyhelminthes</taxon>
        <taxon>Cestoda</taxon>
        <taxon>Eucestoda</taxon>
        <taxon>Cyclophyllidea</taxon>
        <taxon>Taeniidae</taxon>
        <taxon>Hydatigera</taxon>
    </lineage>
</organism>
<evidence type="ECO:0000313" key="3">
    <source>
        <dbReference type="Proteomes" id="UP000274429"/>
    </source>
</evidence>
<proteinExistence type="predicted"/>
<protein>
    <submittedName>
        <fullName evidence="4">Heme biosynthesis protein HemY</fullName>
    </submittedName>
</protein>
<evidence type="ECO:0000256" key="1">
    <source>
        <dbReference type="SAM" id="Phobius"/>
    </source>
</evidence>
<dbReference type="EMBL" id="UYWX01020307">
    <property type="protein sequence ID" value="VDM30754.1"/>
    <property type="molecule type" value="Genomic_DNA"/>
</dbReference>
<reference evidence="4" key="1">
    <citation type="submission" date="2017-02" db="UniProtKB">
        <authorList>
            <consortium name="WormBaseParasite"/>
        </authorList>
    </citation>
    <scope>IDENTIFICATION</scope>
</reference>
<dbReference type="OrthoDB" id="6244800at2759"/>
<name>A0A0R3X0A7_HYDTA</name>
<keyword evidence="1" id="KW-1133">Transmembrane helix</keyword>
<reference evidence="2 3" key="2">
    <citation type="submission" date="2018-11" db="EMBL/GenBank/DDBJ databases">
        <authorList>
            <consortium name="Pathogen Informatics"/>
        </authorList>
    </citation>
    <scope>NUCLEOTIDE SEQUENCE [LARGE SCALE GENOMIC DNA]</scope>
</reference>
<dbReference type="Proteomes" id="UP000274429">
    <property type="component" value="Unassembled WGS sequence"/>
</dbReference>
<keyword evidence="3" id="KW-1185">Reference proteome</keyword>
<gene>
    <name evidence="2" type="ORF">TTAC_LOCUS6532</name>
</gene>
<dbReference type="WBParaSite" id="TTAC_0000654701-mRNA-1">
    <property type="protein sequence ID" value="TTAC_0000654701-mRNA-1"/>
    <property type="gene ID" value="TTAC_0000654701"/>
</dbReference>
<evidence type="ECO:0000313" key="2">
    <source>
        <dbReference type="EMBL" id="VDM30754.1"/>
    </source>
</evidence>
<keyword evidence="1" id="KW-0472">Membrane</keyword>
<evidence type="ECO:0000313" key="4">
    <source>
        <dbReference type="WBParaSite" id="TTAC_0000654701-mRNA-1"/>
    </source>
</evidence>
<accession>A0A0R3X0A7</accession>